<organism evidence="2 3">
    <name type="scientific">Candidatus Nephthysia bennettiae</name>
    <dbReference type="NCBI Taxonomy" id="3127016"/>
    <lineage>
        <taxon>Bacteria</taxon>
        <taxon>Bacillati</taxon>
        <taxon>Candidatus Dormiibacterota</taxon>
        <taxon>Candidatus Dormibacteria</taxon>
        <taxon>Candidatus Dormibacterales</taxon>
        <taxon>Candidatus Dormibacteraceae</taxon>
        <taxon>Candidatus Nephthysia</taxon>
    </lineage>
</organism>
<dbReference type="Gene3D" id="1.10.260.40">
    <property type="entry name" value="lambda repressor-like DNA-binding domains"/>
    <property type="match status" value="1"/>
</dbReference>
<evidence type="ECO:0000259" key="1">
    <source>
        <dbReference type="SMART" id="SM00530"/>
    </source>
</evidence>
<evidence type="ECO:0000313" key="3">
    <source>
        <dbReference type="Proteomes" id="UP000612893"/>
    </source>
</evidence>
<keyword evidence="3" id="KW-1185">Reference proteome</keyword>
<dbReference type="SMART" id="SM00530">
    <property type="entry name" value="HTH_XRE"/>
    <property type="match status" value="1"/>
</dbReference>
<dbReference type="Proteomes" id="UP000612893">
    <property type="component" value="Unassembled WGS sequence"/>
</dbReference>
<gene>
    <name evidence="2" type="ORF">JF922_17280</name>
</gene>
<name>A0A934K1G2_9BACT</name>
<dbReference type="AlphaFoldDB" id="A0A934K1G2"/>
<dbReference type="CDD" id="cd00093">
    <property type="entry name" value="HTH_XRE"/>
    <property type="match status" value="1"/>
</dbReference>
<dbReference type="InterPro" id="IPR001387">
    <property type="entry name" value="Cro/C1-type_HTH"/>
</dbReference>
<reference evidence="2" key="1">
    <citation type="submission" date="2020-10" db="EMBL/GenBank/DDBJ databases">
        <title>Ca. Dormibacterota MAGs.</title>
        <authorList>
            <person name="Montgomery K."/>
        </authorList>
    </citation>
    <scope>NUCLEOTIDE SEQUENCE [LARGE SCALE GENOMIC DNA]</scope>
    <source>
        <strain evidence="2">SC8812_S17_10</strain>
    </source>
</reference>
<dbReference type="SUPFAM" id="SSF47413">
    <property type="entry name" value="lambda repressor-like DNA-binding domains"/>
    <property type="match status" value="1"/>
</dbReference>
<feature type="domain" description="HTH cro/C1-type" evidence="1">
    <location>
        <begin position="12"/>
        <end position="79"/>
    </location>
</feature>
<evidence type="ECO:0000313" key="2">
    <source>
        <dbReference type="EMBL" id="MBJ7599816.1"/>
    </source>
</evidence>
<dbReference type="RefSeq" id="WP_338203437.1">
    <property type="nucleotide sequence ID" value="NZ_JAEKNR010000175.1"/>
</dbReference>
<dbReference type="InterPro" id="IPR010982">
    <property type="entry name" value="Lambda_DNA-bd_dom_sf"/>
</dbReference>
<protein>
    <submittedName>
        <fullName evidence="2">Helix-turn-helix transcriptional regulator</fullName>
    </submittedName>
</protein>
<sequence length="97" mass="11141">MRGQNQAQRNPALRAHRLARGWTQDDGASALQELIEMLGESRPPLDANLWGKWERGDRTPGRYYAPRLCLLFALPPDWLGLRPGPDFWSNIADWNRS</sequence>
<comment type="caution">
    <text evidence="2">The sequence shown here is derived from an EMBL/GenBank/DDBJ whole genome shotgun (WGS) entry which is preliminary data.</text>
</comment>
<proteinExistence type="predicted"/>
<dbReference type="EMBL" id="JAEKNR010000175">
    <property type="protein sequence ID" value="MBJ7599816.1"/>
    <property type="molecule type" value="Genomic_DNA"/>
</dbReference>
<accession>A0A934K1G2</accession>